<dbReference type="SUPFAM" id="SSF53098">
    <property type="entry name" value="Ribonuclease H-like"/>
    <property type="match status" value="1"/>
</dbReference>
<evidence type="ECO:0000256" key="1">
    <source>
        <dbReference type="SAM" id="MobiDB-lite"/>
    </source>
</evidence>
<dbReference type="InterPro" id="IPR012337">
    <property type="entry name" value="RNaseH-like_sf"/>
</dbReference>
<evidence type="ECO:0000313" key="4">
    <source>
        <dbReference type="Proteomes" id="UP001627154"/>
    </source>
</evidence>
<dbReference type="InterPro" id="IPR036397">
    <property type="entry name" value="RNaseH_sf"/>
</dbReference>
<proteinExistence type="predicted"/>
<dbReference type="InterPro" id="IPR050951">
    <property type="entry name" value="Retrovirus_Pol_polyprotein"/>
</dbReference>
<gene>
    <name evidence="3" type="ORF">TKK_019845</name>
</gene>
<comment type="caution">
    <text evidence="3">The sequence shown here is derived from an EMBL/GenBank/DDBJ whole genome shotgun (WGS) entry which is preliminary data.</text>
</comment>
<dbReference type="PANTHER" id="PTHR37984">
    <property type="entry name" value="PROTEIN CBG26694"/>
    <property type="match status" value="1"/>
</dbReference>
<accession>A0ABD2VUG2</accession>
<organism evidence="3 4">
    <name type="scientific">Trichogramma kaykai</name>
    <dbReference type="NCBI Taxonomy" id="54128"/>
    <lineage>
        <taxon>Eukaryota</taxon>
        <taxon>Metazoa</taxon>
        <taxon>Ecdysozoa</taxon>
        <taxon>Arthropoda</taxon>
        <taxon>Hexapoda</taxon>
        <taxon>Insecta</taxon>
        <taxon>Pterygota</taxon>
        <taxon>Neoptera</taxon>
        <taxon>Endopterygota</taxon>
        <taxon>Hymenoptera</taxon>
        <taxon>Apocrita</taxon>
        <taxon>Proctotrupomorpha</taxon>
        <taxon>Chalcidoidea</taxon>
        <taxon>Trichogrammatidae</taxon>
        <taxon>Trichogramma</taxon>
    </lineage>
</organism>
<protein>
    <recommendedName>
        <fullName evidence="2">Integrase catalytic domain-containing protein</fullName>
    </recommendedName>
</protein>
<sequence length="348" mass="38938">MVYQDHLTKFVILNALKTKRAEEVASHLVRIFLTFGAPCLLHSDNGLEFVNAIINELKILWPELNIVHGKPRHSQSQGSVERANRDIEDMIATWLVDNKSSKWTDALPFIQFMKNRAYHSGIKQSPYKAMFGFDPRVGLTSANLPTDVIQTETEPQLSQEAEAVPQLSQEAEAVPQLSQEVETEPSLTNAPTSTSRILKARKRAAEALEHQAKRMKTRSDNKQKPITVGDCVTVPIPDVDKAKSDLRNIIAIVLEERDGLFRLGTKHGIINKISELDICQQKFLNLRDVPTSEILSVRTIATKQSTSGGQGFFKCTCKTKCTTRICICKKNNVLCNSKCHNSITCLNK</sequence>
<evidence type="ECO:0000313" key="3">
    <source>
        <dbReference type="EMBL" id="KAL3384366.1"/>
    </source>
</evidence>
<evidence type="ECO:0000259" key="2">
    <source>
        <dbReference type="PROSITE" id="PS50994"/>
    </source>
</evidence>
<dbReference type="Gene3D" id="3.30.420.10">
    <property type="entry name" value="Ribonuclease H-like superfamily/Ribonuclease H"/>
    <property type="match status" value="1"/>
</dbReference>
<dbReference type="PROSITE" id="PS50994">
    <property type="entry name" value="INTEGRASE"/>
    <property type="match status" value="1"/>
</dbReference>
<dbReference type="AlphaFoldDB" id="A0ABD2VUG2"/>
<reference evidence="3 4" key="1">
    <citation type="journal article" date="2024" name="bioRxiv">
        <title>A reference genome for Trichogramma kaykai: A tiny desert-dwelling parasitoid wasp with competing sex-ratio distorters.</title>
        <authorList>
            <person name="Culotta J."/>
            <person name="Lindsey A.R."/>
        </authorList>
    </citation>
    <scope>NUCLEOTIDE SEQUENCE [LARGE SCALE GENOMIC DNA]</scope>
    <source>
        <strain evidence="3 4">KSX58</strain>
    </source>
</reference>
<feature type="compositionally biased region" description="Polar residues" evidence="1">
    <location>
        <begin position="176"/>
        <end position="196"/>
    </location>
</feature>
<dbReference type="PANTHER" id="PTHR37984:SF5">
    <property type="entry name" value="PROTEIN NYNRIN-LIKE"/>
    <property type="match status" value="1"/>
</dbReference>
<keyword evidence="4" id="KW-1185">Reference proteome</keyword>
<dbReference type="EMBL" id="JBJJXI010000174">
    <property type="protein sequence ID" value="KAL3384366.1"/>
    <property type="molecule type" value="Genomic_DNA"/>
</dbReference>
<feature type="region of interest" description="Disordered" evidence="1">
    <location>
        <begin position="153"/>
        <end position="196"/>
    </location>
</feature>
<dbReference type="Proteomes" id="UP001627154">
    <property type="component" value="Unassembled WGS sequence"/>
</dbReference>
<feature type="domain" description="Integrase catalytic" evidence="2">
    <location>
        <begin position="1"/>
        <end position="134"/>
    </location>
</feature>
<dbReference type="InterPro" id="IPR001584">
    <property type="entry name" value="Integrase_cat-core"/>
</dbReference>
<name>A0ABD2VUG2_9HYME</name>